<reference evidence="1 2" key="1">
    <citation type="submission" date="2019-06" db="EMBL/GenBank/DDBJ databases">
        <title>Whole genome shotgun sequence of Pseudonocardia saturnea NBRC 14499.</title>
        <authorList>
            <person name="Hosoyama A."/>
            <person name="Uohara A."/>
            <person name="Ohji S."/>
            <person name="Ichikawa N."/>
        </authorList>
    </citation>
    <scope>NUCLEOTIDE SEQUENCE [LARGE SCALE GENOMIC DNA]</scope>
    <source>
        <strain evidence="1 2">NBRC 14499</strain>
    </source>
</reference>
<sequence>MTERQLRSQARGLLRDLGYRRTPPPAELCRRLSEQLGHPIELVGRSLPEIRSFGCVIPYPDRYHITYLTDLSVERQNYTIYHEIAHIVLGHLQPGKDGAPLMCGSLLIGSGEGPGGSLYDDRPEWEAETLGAILSSWSRLPIRANWGNLGRTGEALGRAFGGRGV</sequence>
<accession>A0ABQ0S5E1</accession>
<evidence type="ECO:0000313" key="2">
    <source>
        <dbReference type="Proteomes" id="UP000320693"/>
    </source>
</evidence>
<gene>
    <name evidence="1" type="ORF">PSA01_51610</name>
</gene>
<dbReference type="Gene3D" id="1.10.10.2910">
    <property type="match status" value="1"/>
</dbReference>
<comment type="caution">
    <text evidence="1">The sequence shown here is derived from an EMBL/GenBank/DDBJ whole genome shotgun (WGS) entry which is preliminary data.</text>
</comment>
<name>A0ABQ0S5E1_9PSEU</name>
<evidence type="ECO:0000313" key="1">
    <source>
        <dbReference type="EMBL" id="GEC28132.1"/>
    </source>
</evidence>
<dbReference type="EMBL" id="BJNH01000071">
    <property type="protein sequence ID" value="GEC28132.1"/>
    <property type="molecule type" value="Genomic_DNA"/>
</dbReference>
<protein>
    <recommendedName>
        <fullName evidence="3">IrrE N-terminal-like domain-containing protein</fullName>
    </recommendedName>
</protein>
<dbReference type="Proteomes" id="UP000320693">
    <property type="component" value="Unassembled WGS sequence"/>
</dbReference>
<evidence type="ECO:0008006" key="3">
    <source>
        <dbReference type="Google" id="ProtNLM"/>
    </source>
</evidence>
<organism evidence="1 2">
    <name type="scientific">Pseudonocardia saturnea</name>
    <dbReference type="NCBI Taxonomy" id="33909"/>
    <lineage>
        <taxon>Bacteria</taxon>
        <taxon>Bacillati</taxon>
        <taxon>Actinomycetota</taxon>
        <taxon>Actinomycetes</taxon>
        <taxon>Pseudonocardiales</taxon>
        <taxon>Pseudonocardiaceae</taxon>
        <taxon>Pseudonocardia</taxon>
    </lineage>
</organism>
<keyword evidence="2" id="KW-1185">Reference proteome</keyword>
<proteinExistence type="predicted"/>